<protein>
    <submittedName>
        <fullName evidence="2">Thioesterase</fullName>
    </submittedName>
</protein>
<evidence type="ECO:0000256" key="1">
    <source>
        <dbReference type="SAM" id="Phobius"/>
    </source>
</evidence>
<dbReference type="InterPro" id="IPR029058">
    <property type="entry name" value="AB_hydrolase_fold"/>
</dbReference>
<dbReference type="Gene3D" id="3.40.50.1820">
    <property type="entry name" value="alpha/beta hydrolase"/>
    <property type="match status" value="1"/>
</dbReference>
<dbReference type="EMBL" id="LS992241">
    <property type="protein sequence ID" value="SYX83096.1"/>
    <property type="molecule type" value="Genomic_DNA"/>
</dbReference>
<organism evidence="2 3">
    <name type="scientific">Paenibacillus alvei</name>
    <name type="common">Bacillus alvei</name>
    <dbReference type="NCBI Taxonomy" id="44250"/>
    <lineage>
        <taxon>Bacteria</taxon>
        <taxon>Bacillati</taxon>
        <taxon>Bacillota</taxon>
        <taxon>Bacilli</taxon>
        <taxon>Bacillales</taxon>
        <taxon>Paenibacillaceae</taxon>
        <taxon>Paenibacillus</taxon>
    </lineage>
</organism>
<reference evidence="3" key="1">
    <citation type="submission" date="2018-08" db="EMBL/GenBank/DDBJ databases">
        <authorList>
            <person name="Chevrot R."/>
        </authorList>
    </citation>
    <scope>NUCLEOTIDE SEQUENCE [LARGE SCALE GENOMIC DNA]</scope>
</reference>
<proteinExistence type="predicted"/>
<feature type="transmembrane region" description="Helical" evidence="1">
    <location>
        <begin position="127"/>
        <end position="147"/>
    </location>
</feature>
<dbReference type="RefSeq" id="WP_232055515.1">
    <property type="nucleotide sequence ID" value="NZ_LS992241.1"/>
</dbReference>
<gene>
    <name evidence="2" type="ORF">PBLR_11518</name>
</gene>
<dbReference type="Proteomes" id="UP000304148">
    <property type="component" value="Chromosome"/>
</dbReference>
<evidence type="ECO:0000313" key="3">
    <source>
        <dbReference type="Proteomes" id="UP000304148"/>
    </source>
</evidence>
<keyword evidence="1" id="KW-0812">Transmembrane</keyword>
<evidence type="ECO:0000313" key="2">
    <source>
        <dbReference type="EMBL" id="SYX83096.1"/>
    </source>
</evidence>
<keyword evidence="1" id="KW-0472">Membrane</keyword>
<keyword evidence="1" id="KW-1133">Transmembrane helix</keyword>
<accession>A0A383R9U2</accession>
<sequence length="149" mass="17379">MSEINKIKVFPIPYAGASVNVFYEWKKLLPDRYELFMSELAGRGTRFREPCYQSVGEASEDIINLGKWELRNQGICFFSGRNAPHIFEEREDIENMTNETFLQKVEQYGGIPEEFYIKALLKIKFGYIRNLALMGNGFKIYLLIPLFKS</sequence>
<dbReference type="AlphaFoldDB" id="A0A383R9U2"/>
<name>A0A383R9U2_PAEAL</name>